<proteinExistence type="predicted"/>
<name>A0ABV2SIX6_9GAMM</name>
<protein>
    <submittedName>
        <fullName evidence="1">Uncharacterized protein</fullName>
    </submittedName>
</protein>
<organism evidence="1 2">
    <name type="scientific">Endozoicomonas lisbonensis</name>
    <dbReference type="NCBI Taxonomy" id="3120522"/>
    <lineage>
        <taxon>Bacteria</taxon>
        <taxon>Pseudomonadati</taxon>
        <taxon>Pseudomonadota</taxon>
        <taxon>Gammaproteobacteria</taxon>
        <taxon>Oceanospirillales</taxon>
        <taxon>Endozoicomonadaceae</taxon>
        <taxon>Endozoicomonas</taxon>
    </lineage>
</organism>
<dbReference type="RefSeq" id="WP_354007372.1">
    <property type="nucleotide sequence ID" value="NZ_JBEWTA010000001.1"/>
</dbReference>
<evidence type="ECO:0000313" key="1">
    <source>
        <dbReference type="EMBL" id="MET4757201.1"/>
    </source>
</evidence>
<keyword evidence="2" id="KW-1185">Reference proteome</keyword>
<dbReference type="EMBL" id="JBEWTB010000002">
    <property type="protein sequence ID" value="MET4757201.1"/>
    <property type="molecule type" value="Genomic_DNA"/>
</dbReference>
<reference evidence="1 2" key="1">
    <citation type="submission" date="2024-06" db="EMBL/GenBank/DDBJ databases">
        <title>Genomic Encyclopedia of Type Strains, Phase V (KMG-V): Genome sequencing to study the core and pangenomes of soil and plant-associated prokaryotes.</title>
        <authorList>
            <person name="Whitman W."/>
        </authorList>
    </citation>
    <scope>NUCLEOTIDE SEQUENCE [LARGE SCALE GENOMIC DNA]</scope>
    <source>
        <strain evidence="1 2">NE40</strain>
    </source>
</reference>
<sequence>MKTKLKHSVQCASLVISIFPWVAQPDSRAIYSLAGEKAETDKSMFNKLDGKKVDIPWSQLSESFKNVYRNLLNKSSIPKHYQEAILREKMLQQNQTTTQIVTQTTPLPTTPAKSFYLDTPFIFRKFPTLPPEALKNFISIPNQYFGIYPCDYKPYTFTCGISYCTAHGVKQFTFKPRDLDKSLKSETVYDFDNYIRQNPNSFEEKLCREHFKLYAHDYYKPDKFNDFALSGVIKVAIYINGNKRIGAIPFTTNKLVSFNNNTDDQQASKYSLTFFEIENNPLFPHSSDFYTYLQATNLSKRVRAWKRIKNKAYWSSAMEDRIGTYEYFEDERINPVEIFADIPFGKNSPRWNGTTMRRLFGGELTLTLTPFDKHLFNAKIEGTATLSLSRNRKVTKEIQFSTRTPVLVQKTPLRYIRKDRSKLVGEVVLHSDTYEHRNRTFVKDNFRDMPDFEPFEFRFYVSHAVGQSNDDYSYIKPKGL</sequence>
<dbReference type="Proteomes" id="UP001549366">
    <property type="component" value="Unassembled WGS sequence"/>
</dbReference>
<comment type="caution">
    <text evidence="1">The sequence shown here is derived from an EMBL/GenBank/DDBJ whole genome shotgun (WGS) entry which is preliminary data.</text>
</comment>
<evidence type="ECO:0000313" key="2">
    <source>
        <dbReference type="Proteomes" id="UP001549366"/>
    </source>
</evidence>
<accession>A0ABV2SIX6</accession>
<gene>
    <name evidence="1" type="ORF">V5J35_002393</name>
</gene>